<reference evidence="15" key="1">
    <citation type="submission" date="2017-02" db="EMBL/GenBank/DDBJ databases">
        <authorList>
            <person name="Regsiter A."/>
            <person name="William W."/>
        </authorList>
    </citation>
    <scope>NUCLEOTIDE SEQUENCE</scope>
    <source>
        <strain evidence="15">BdmA 4</strain>
    </source>
</reference>
<feature type="active site" description="For beta-ketoacyl synthase activity" evidence="12">
    <location>
        <position position="173"/>
    </location>
</feature>
<evidence type="ECO:0000256" key="11">
    <source>
        <dbReference type="PIRNR" id="PIRNR000447"/>
    </source>
</evidence>
<keyword evidence="5 11" id="KW-0444">Lipid biosynthesis</keyword>
<dbReference type="EMBL" id="FWDO01000007">
    <property type="protein sequence ID" value="SLM19884.1"/>
    <property type="molecule type" value="Genomic_DNA"/>
</dbReference>
<dbReference type="NCBIfam" id="NF005589">
    <property type="entry name" value="PRK07314.1"/>
    <property type="match status" value="1"/>
</dbReference>
<comment type="similarity">
    <text evidence="2 11 13">Belongs to the thiolase-like superfamily. Beta-ketoacyl-ACP synthases family.</text>
</comment>
<evidence type="ECO:0000256" key="10">
    <source>
        <dbReference type="ARBA" id="ARBA00023315"/>
    </source>
</evidence>
<feature type="domain" description="Ketosynthase family 3 (KS3)" evidence="14">
    <location>
        <begin position="2"/>
        <end position="423"/>
    </location>
</feature>
<evidence type="ECO:0000256" key="3">
    <source>
        <dbReference type="ARBA" id="ARBA00012356"/>
    </source>
</evidence>
<dbReference type="PANTHER" id="PTHR11712">
    <property type="entry name" value="POLYKETIDE SYNTHASE-RELATED"/>
    <property type="match status" value="1"/>
</dbReference>
<name>A0A3P3XUV3_9SPIR</name>
<evidence type="ECO:0000256" key="4">
    <source>
        <dbReference type="ARBA" id="ARBA00014657"/>
    </source>
</evidence>
<proteinExistence type="inferred from homology"/>
<keyword evidence="9 11" id="KW-0275">Fatty acid biosynthesis</keyword>
<evidence type="ECO:0000256" key="13">
    <source>
        <dbReference type="RuleBase" id="RU003694"/>
    </source>
</evidence>
<dbReference type="GO" id="GO:0006633">
    <property type="term" value="P:fatty acid biosynthetic process"/>
    <property type="evidence" value="ECO:0007669"/>
    <property type="project" value="UniProtKB-UniRule"/>
</dbReference>
<dbReference type="InterPro" id="IPR020841">
    <property type="entry name" value="PKS_Beta-ketoAc_synthase_dom"/>
</dbReference>
<comment type="function">
    <text evidence="11">Involved in the type II fatty acid elongation cycle. Catalyzes the elongation of a wide range of acyl-ACP by the addition of two carbons from malonyl-ACP to an acyl acceptor. Can efficiently catalyze the conversion of palmitoleoyl-ACP (cis-hexadec-9-enoyl-ACP) to cis-vaccenoyl-ACP (cis-octadec-11-enoyl-ACP), an essential step in the thermal regulation of fatty acid composition.</text>
</comment>
<comment type="catalytic activity">
    <reaction evidence="11">
        <text>(9Z)-hexadecenoyl-[ACP] + malonyl-[ACP] + H(+) = 3-oxo-(11Z)-octadecenoyl-[ACP] + holo-[ACP] + CO2</text>
        <dbReference type="Rhea" id="RHEA:55040"/>
        <dbReference type="Rhea" id="RHEA-COMP:9623"/>
        <dbReference type="Rhea" id="RHEA-COMP:9685"/>
        <dbReference type="Rhea" id="RHEA-COMP:10800"/>
        <dbReference type="Rhea" id="RHEA-COMP:14074"/>
        <dbReference type="ChEBI" id="CHEBI:15378"/>
        <dbReference type="ChEBI" id="CHEBI:16526"/>
        <dbReference type="ChEBI" id="CHEBI:64479"/>
        <dbReference type="ChEBI" id="CHEBI:78449"/>
        <dbReference type="ChEBI" id="CHEBI:83989"/>
        <dbReference type="ChEBI" id="CHEBI:138538"/>
        <dbReference type="EC" id="2.3.1.179"/>
    </reaction>
</comment>
<gene>
    <name evidence="15" type="primary">fabF</name>
    <name evidence="15" type="ORF">SPIRO4BDMA_70308</name>
</gene>
<evidence type="ECO:0000256" key="7">
    <source>
        <dbReference type="ARBA" id="ARBA00022832"/>
    </source>
</evidence>
<comment type="pathway">
    <text evidence="1 11">Lipid metabolism; fatty acid biosynthesis.</text>
</comment>
<comment type="catalytic activity">
    <reaction evidence="11">
        <text>a fatty acyl-[ACP] + malonyl-[ACP] + H(+) = a 3-oxoacyl-[ACP] + holo-[ACP] + CO2</text>
        <dbReference type="Rhea" id="RHEA:22836"/>
        <dbReference type="Rhea" id="RHEA-COMP:9623"/>
        <dbReference type="Rhea" id="RHEA-COMP:9685"/>
        <dbReference type="Rhea" id="RHEA-COMP:9916"/>
        <dbReference type="Rhea" id="RHEA-COMP:14125"/>
        <dbReference type="ChEBI" id="CHEBI:15378"/>
        <dbReference type="ChEBI" id="CHEBI:16526"/>
        <dbReference type="ChEBI" id="CHEBI:64479"/>
        <dbReference type="ChEBI" id="CHEBI:78449"/>
        <dbReference type="ChEBI" id="CHEBI:78776"/>
        <dbReference type="ChEBI" id="CHEBI:138651"/>
    </reaction>
</comment>
<dbReference type="GO" id="GO:0005829">
    <property type="term" value="C:cytosol"/>
    <property type="evidence" value="ECO:0007669"/>
    <property type="project" value="TreeGrafter"/>
</dbReference>
<evidence type="ECO:0000256" key="9">
    <source>
        <dbReference type="ARBA" id="ARBA00023160"/>
    </source>
</evidence>
<evidence type="ECO:0000256" key="12">
    <source>
        <dbReference type="PIRSR" id="PIRSR000447-1"/>
    </source>
</evidence>
<dbReference type="GO" id="GO:0004315">
    <property type="term" value="F:3-oxoacyl-[acyl-carrier-protein] synthase activity"/>
    <property type="evidence" value="ECO:0007669"/>
    <property type="project" value="UniProtKB-UniRule"/>
</dbReference>
<dbReference type="InterPro" id="IPR014031">
    <property type="entry name" value="Ketoacyl_synth_C"/>
</dbReference>
<keyword evidence="7" id="KW-0276">Fatty acid metabolism</keyword>
<evidence type="ECO:0000256" key="2">
    <source>
        <dbReference type="ARBA" id="ARBA00008467"/>
    </source>
</evidence>
<dbReference type="PROSITE" id="PS52004">
    <property type="entry name" value="KS3_2"/>
    <property type="match status" value="1"/>
</dbReference>
<evidence type="ECO:0000259" key="14">
    <source>
        <dbReference type="PROSITE" id="PS52004"/>
    </source>
</evidence>
<dbReference type="FunFam" id="3.40.47.10:FF:000018">
    <property type="entry name" value="3-oxoacyl-[acyl-carrier-protein] synthase 2"/>
    <property type="match status" value="1"/>
</dbReference>
<dbReference type="SMART" id="SM00825">
    <property type="entry name" value="PKS_KS"/>
    <property type="match status" value="1"/>
</dbReference>
<dbReference type="InterPro" id="IPR016039">
    <property type="entry name" value="Thiolase-like"/>
</dbReference>
<dbReference type="SUPFAM" id="SSF53901">
    <property type="entry name" value="Thiolase-like"/>
    <property type="match status" value="2"/>
</dbReference>
<evidence type="ECO:0000256" key="5">
    <source>
        <dbReference type="ARBA" id="ARBA00022516"/>
    </source>
</evidence>
<keyword evidence="10 11" id="KW-0012">Acyltransferase</keyword>
<dbReference type="InterPro" id="IPR017568">
    <property type="entry name" value="3-oxoacyl-ACP_synth-2"/>
</dbReference>
<evidence type="ECO:0000313" key="15">
    <source>
        <dbReference type="EMBL" id="SLM19884.1"/>
    </source>
</evidence>
<keyword evidence="8" id="KW-0443">Lipid metabolism</keyword>
<dbReference type="Pfam" id="PF00109">
    <property type="entry name" value="ketoacyl-synt"/>
    <property type="match status" value="1"/>
</dbReference>
<protein>
    <recommendedName>
        <fullName evidence="4 11">3-oxoacyl-[acyl-carrier-protein] synthase 2</fullName>
        <ecNumber evidence="3 11">2.3.1.179</ecNumber>
    </recommendedName>
</protein>
<dbReference type="InterPro" id="IPR000794">
    <property type="entry name" value="Beta-ketoacyl_synthase"/>
</dbReference>
<evidence type="ECO:0000256" key="6">
    <source>
        <dbReference type="ARBA" id="ARBA00022679"/>
    </source>
</evidence>
<dbReference type="NCBIfam" id="TIGR03150">
    <property type="entry name" value="fabF"/>
    <property type="match status" value="1"/>
</dbReference>
<sequence length="426" mass="44901">MQIEVAVTGLGIISPIGTSVDEFWKNCTHGVSGVGPITHFDASKVESKIAAEVKNFDPSQWIERKEARKMALFSQYAVAAAAQAWNDAGLPENIESQKPGDKAHIDSDRIAVVVGNGIGGLDVFTESHAKMLQDGPDRIPPMTIPLMIANEAAANIAMRFGIHGPALTQVTACASGTDALGQALDLIRAGRADIVIAGGTEAAITEFAVGAFCRLKALSTSYNDRPQLASRPFDRDRDGFVMGEGAGILILERLDHVVARNAKIHAHFAGYGASCDAYHLTAPQPEGIFGAKAIELALKDADIQPEDIDYYNAHGTGTELNDPMESRMLKTAFGSLASTLKISSTKSMTGHCIAAAGAIEAIVCIKALETGVLPPTIHLDNPDTENGCDLDYIPNVAQSYAVKTAMSASLGFGGHNGMVIFKAADA</sequence>
<dbReference type="AlphaFoldDB" id="A0A3P3XUV3"/>
<dbReference type="InterPro" id="IPR014030">
    <property type="entry name" value="Ketoacyl_synth_N"/>
</dbReference>
<dbReference type="PANTHER" id="PTHR11712:SF336">
    <property type="entry name" value="3-OXOACYL-[ACYL-CARRIER-PROTEIN] SYNTHASE, MITOCHONDRIAL"/>
    <property type="match status" value="1"/>
</dbReference>
<dbReference type="EC" id="2.3.1.179" evidence="3 11"/>
<dbReference type="Gene3D" id="3.40.47.10">
    <property type="match status" value="1"/>
</dbReference>
<evidence type="ECO:0000256" key="1">
    <source>
        <dbReference type="ARBA" id="ARBA00005194"/>
    </source>
</evidence>
<accession>A0A3P3XUV3</accession>
<dbReference type="UniPathway" id="UPA00094"/>
<evidence type="ECO:0000256" key="8">
    <source>
        <dbReference type="ARBA" id="ARBA00023098"/>
    </source>
</evidence>
<dbReference type="PIRSF" id="PIRSF000447">
    <property type="entry name" value="KAS_II"/>
    <property type="match status" value="1"/>
</dbReference>
<organism evidence="15">
    <name type="scientific">uncultured spirochete</name>
    <dbReference type="NCBI Taxonomy" id="156406"/>
    <lineage>
        <taxon>Bacteria</taxon>
        <taxon>Pseudomonadati</taxon>
        <taxon>Spirochaetota</taxon>
        <taxon>Spirochaetia</taxon>
        <taxon>Spirochaetales</taxon>
        <taxon>environmental samples</taxon>
    </lineage>
</organism>
<keyword evidence="6 11" id="KW-0808">Transferase</keyword>
<dbReference type="Pfam" id="PF02801">
    <property type="entry name" value="Ketoacyl-synt_C"/>
    <property type="match status" value="1"/>
</dbReference>
<dbReference type="CDD" id="cd00834">
    <property type="entry name" value="KAS_I_II"/>
    <property type="match status" value="1"/>
</dbReference>